<keyword evidence="3" id="KW-1185">Reference proteome</keyword>
<dbReference type="Proteomes" id="UP001597192">
    <property type="component" value="Unassembled WGS sequence"/>
</dbReference>
<accession>A0ABW4CS19</accession>
<dbReference type="EMBL" id="JBHTOG010000044">
    <property type="protein sequence ID" value="MFD1432738.1"/>
    <property type="molecule type" value="Genomic_DNA"/>
</dbReference>
<proteinExistence type="predicted"/>
<comment type="caution">
    <text evidence="2">The sequence shown here is derived from an EMBL/GenBank/DDBJ whole genome shotgun (WGS) entry which is preliminary data.</text>
</comment>
<protein>
    <submittedName>
        <fullName evidence="2">Uncharacterized protein</fullName>
    </submittedName>
</protein>
<reference evidence="3" key="1">
    <citation type="journal article" date="2019" name="Int. J. Syst. Evol. Microbiol.">
        <title>The Global Catalogue of Microorganisms (GCM) 10K type strain sequencing project: providing services to taxonomists for standard genome sequencing and annotation.</title>
        <authorList>
            <consortium name="The Broad Institute Genomics Platform"/>
            <consortium name="The Broad Institute Genome Sequencing Center for Infectious Disease"/>
            <person name="Wu L."/>
            <person name="Ma J."/>
        </authorList>
    </citation>
    <scope>NUCLEOTIDE SEQUENCE [LARGE SCALE GENOMIC DNA]</scope>
    <source>
        <strain evidence="3">CCM 8947</strain>
    </source>
</reference>
<evidence type="ECO:0000313" key="2">
    <source>
        <dbReference type="EMBL" id="MFD1432738.1"/>
    </source>
</evidence>
<sequence>MKTYAQDVDLDTEEALMPFSTDFIARNVNVGDQLGPQHPVTLARMVIYSAEAVQNWEKQKASARDQLVLAAQNFARDQKNGKPVVEAAKQFASGKGTFEAMQASEVRAAGQYGKKATGPLGRLLSRQRQVWTRYQAQPAPKPRERTLIIGLSLNDVDSSEITDDRMPYNEYRIKDPVYRHQLFLWWKDREDGVPTGDRSAIGMPHSRSYKSKIMLGEDDFRRLEAAKEPVGSDSKPAIGEAPNPAEAKPTTEEKVPDLGTKSEAGDKPSDLISKSESEVRSSTPASKLAPNESPTVSDKKPEDGTTDSATPPQ</sequence>
<feature type="region of interest" description="Disordered" evidence="1">
    <location>
        <begin position="226"/>
        <end position="313"/>
    </location>
</feature>
<evidence type="ECO:0000256" key="1">
    <source>
        <dbReference type="SAM" id="MobiDB-lite"/>
    </source>
</evidence>
<feature type="compositionally biased region" description="Basic and acidic residues" evidence="1">
    <location>
        <begin position="263"/>
        <end position="279"/>
    </location>
</feature>
<organism evidence="2 3">
    <name type="scientific">Lacticaseibacillus yichunensis</name>
    <dbReference type="NCBI Taxonomy" id="2486015"/>
    <lineage>
        <taxon>Bacteria</taxon>
        <taxon>Bacillati</taxon>
        <taxon>Bacillota</taxon>
        <taxon>Bacilli</taxon>
        <taxon>Lactobacillales</taxon>
        <taxon>Lactobacillaceae</taxon>
        <taxon>Lacticaseibacillus</taxon>
    </lineage>
</organism>
<gene>
    <name evidence="2" type="ORF">ACFQ47_08655</name>
</gene>
<dbReference type="RefSeq" id="WP_125695892.1">
    <property type="nucleotide sequence ID" value="NZ_JBHTOG010000044.1"/>
</dbReference>
<evidence type="ECO:0000313" key="3">
    <source>
        <dbReference type="Proteomes" id="UP001597192"/>
    </source>
</evidence>
<name>A0ABW4CS19_9LACO</name>